<dbReference type="GO" id="GO:0008760">
    <property type="term" value="F:UDP-N-acetylglucosamine 1-carboxyvinyltransferase activity"/>
    <property type="evidence" value="ECO:0007669"/>
    <property type="project" value="UniProtKB-EC"/>
</dbReference>
<evidence type="ECO:0000256" key="13">
    <source>
        <dbReference type="ARBA" id="ARBA00042443"/>
    </source>
</evidence>
<dbReference type="EC" id="2.5.1.7" evidence="11"/>
<dbReference type="GO" id="GO:0051301">
    <property type="term" value="P:cell division"/>
    <property type="evidence" value="ECO:0007669"/>
    <property type="project" value="UniProtKB-KW"/>
</dbReference>
<evidence type="ECO:0000256" key="2">
    <source>
        <dbReference type="ARBA" id="ARBA00004752"/>
    </source>
</evidence>
<dbReference type="InterPro" id="IPR013792">
    <property type="entry name" value="RNA3'P_cycl/enolpyr_Trfase_a/b"/>
</dbReference>
<evidence type="ECO:0000256" key="8">
    <source>
        <dbReference type="ARBA" id="ARBA00023306"/>
    </source>
</evidence>
<evidence type="ECO:0000256" key="4">
    <source>
        <dbReference type="ARBA" id="ARBA00022618"/>
    </source>
</evidence>
<dbReference type="PANTHER" id="PTHR43783">
    <property type="entry name" value="UDP-N-ACETYLGLUCOSAMINE 1-CARBOXYVINYLTRANSFERASE"/>
    <property type="match status" value="1"/>
</dbReference>
<keyword evidence="9" id="KW-0961">Cell wall biogenesis/degradation</keyword>
<keyword evidence="6" id="KW-0133">Cell shape</keyword>
<evidence type="ECO:0000256" key="5">
    <source>
        <dbReference type="ARBA" id="ARBA00022679"/>
    </source>
</evidence>
<keyword evidence="4" id="KW-0132">Cell division</keyword>
<keyword evidence="7" id="KW-0573">Peptidoglycan synthesis</keyword>
<dbReference type="Gene3D" id="3.65.10.10">
    <property type="entry name" value="Enolpyruvate transferase domain"/>
    <property type="match status" value="1"/>
</dbReference>
<dbReference type="SUPFAM" id="SSF55205">
    <property type="entry name" value="EPT/RTPC-like"/>
    <property type="match status" value="1"/>
</dbReference>
<sequence>MLLGAKNSSQIVERVWENRFEYAYQLVRLGARLEIDKGKIIITPKKVLNAGTQIKATDVRGAAVLLLAAIGIEGGTIIEGASHLQRGYSDLFAKLQQLGVQIDSLSNQRTSRVASFFHDVK</sequence>
<evidence type="ECO:0000256" key="3">
    <source>
        <dbReference type="ARBA" id="ARBA00022490"/>
    </source>
</evidence>
<keyword evidence="5 17" id="KW-0808">Transferase</keyword>
<accession>G0XS74</accession>
<evidence type="ECO:0000256" key="14">
    <source>
        <dbReference type="ARBA" id="ARBA00042842"/>
    </source>
</evidence>
<comment type="pathway">
    <text evidence="2">Cell wall biogenesis; peptidoglycan biosynthesis.</text>
</comment>
<evidence type="ECO:0000256" key="6">
    <source>
        <dbReference type="ARBA" id="ARBA00022960"/>
    </source>
</evidence>
<comment type="subcellular location">
    <subcellularLocation>
        <location evidence="1">Cytoplasm</location>
    </subcellularLocation>
</comment>
<evidence type="ECO:0000313" key="17">
    <source>
        <dbReference type="EMBL" id="AEH57242.1"/>
    </source>
</evidence>
<evidence type="ECO:0000256" key="7">
    <source>
        <dbReference type="ARBA" id="ARBA00022984"/>
    </source>
</evidence>
<dbReference type="GO" id="GO:0071555">
    <property type="term" value="P:cell wall organization"/>
    <property type="evidence" value="ECO:0007669"/>
    <property type="project" value="UniProtKB-KW"/>
</dbReference>
<dbReference type="InterPro" id="IPR050068">
    <property type="entry name" value="MurA_subfamily"/>
</dbReference>
<gene>
    <name evidence="17" type="primary">nkdF</name>
</gene>
<dbReference type="Pfam" id="PF00275">
    <property type="entry name" value="EPSP_synthase"/>
    <property type="match status" value="1"/>
</dbReference>
<dbReference type="InterPro" id="IPR036968">
    <property type="entry name" value="Enolpyruvate_Tfrase_sf"/>
</dbReference>
<dbReference type="GO" id="GO:0009252">
    <property type="term" value="P:peptidoglycan biosynthetic process"/>
    <property type="evidence" value="ECO:0007669"/>
    <property type="project" value="UniProtKB-KW"/>
</dbReference>
<evidence type="ECO:0000256" key="9">
    <source>
        <dbReference type="ARBA" id="ARBA00023316"/>
    </source>
</evidence>
<dbReference type="InterPro" id="IPR001986">
    <property type="entry name" value="Enolpyruvate_Tfrase_dom"/>
</dbReference>
<reference evidence="17" key="1">
    <citation type="journal article" date="2011" name="PLoS ONE">
        <title>Variation in tropical reef symbiont metagenomes defined by secondary metabolism.</title>
        <authorList>
            <person name="Donia M.S."/>
            <person name="Fricke W.F."/>
            <person name="Ravel J."/>
            <person name="Schmidt E.W."/>
        </authorList>
    </citation>
    <scope>NUCLEOTIDE SEQUENCE</scope>
</reference>
<organism evidence="17">
    <name type="scientific">Prochloron didemni P3-Solomon</name>
    <dbReference type="NCBI Taxonomy" id="910458"/>
    <lineage>
        <taxon>Bacteria</taxon>
        <taxon>Bacillati</taxon>
        <taxon>Cyanobacteriota</taxon>
        <taxon>Cyanophyceae</taxon>
        <taxon>Oscillatoriophycideae</taxon>
        <taxon>Chroococcales</taxon>
        <taxon>Prochloraceae</taxon>
        <taxon>Prochloron</taxon>
    </lineage>
</organism>
<keyword evidence="3" id="KW-0963">Cytoplasm</keyword>
<evidence type="ECO:0000256" key="10">
    <source>
        <dbReference type="ARBA" id="ARBA00038367"/>
    </source>
</evidence>
<dbReference type="AlphaFoldDB" id="G0XS74"/>
<dbReference type="GO" id="GO:0005737">
    <property type="term" value="C:cytoplasm"/>
    <property type="evidence" value="ECO:0007669"/>
    <property type="project" value="UniProtKB-SubCell"/>
</dbReference>
<evidence type="ECO:0000256" key="15">
    <source>
        <dbReference type="ARBA" id="ARBA00047527"/>
    </source>
</evidence>
<evidence type="ECO:0000259" key="16">
    <source>
        <dbReference type="Pfam" id="PF00275"/>
    </source>
</evidence>
<protein>
    <recommendedName>
        <fullName evidence="12">UDP-N-acetylglucosamine 1-carboxyvinyltransferase</fullName>
        <ecNumber evidence="11">2.5.1.7</ecNumber>
    </recommendedName>
    <alternativeName>
        <fullName evidence="13">Enoylpyruvate transferase</fullName>
    </alternativeName>
    <alternativeName>
        <fullName evidence="14">UDP-N-acetylglucosamine enolpyruvyl transferase</fullName>
    </alternativeName>
</protein>
<name>G0XS74_PRODI</name>
<evidence type="ECO:0000256" key="1">
    <source>
        <dbReference type="ARBA" id="ARBA00004496"/>
    </source>
</evidence>
<keyword evidence="8" id="KW-0131">Cell cycle</keyword>
<dbReference type="EMBL" id="HQ407375">
    <property type="protein sequence ID" value="AEH57242.1"/>
    <property type="molecule type" value="Genomic_DNA"/>
</dbReference>
<comment type="catalytic activity">
    <reaction evidence="15">
        <text>phosphoenolpyruvate + UDP-N-acetyl-alpha-D-glucosamine = UDP-N-acetyl-3-O-(1-carboxyvinyl)-alpha-D-glucosamine + phosphate</text>
        <dbReference type="Rhea" id="RHEA:18681"/>
        <dbReference type="ChEBI" id="CHEBI:43474"/>
        <dbReference type="ChEBI" id="CHEBI:57705"/>
        <dbReference type="ChEBI" id="CHEBI:58702"/>
        <dbReference type="ChEBI" id="CHEBI:68483"/>
        <dbReference type="EC" id="2.5.1.7"/>
    </reaction>
</comment>
<feature type="domain" description="Enolpyruvate transferase" evidence="16">
    <location>
        <begin position="5"/>
        <end position="95"/>
    </location>
</feature>
<dbReference type="PANTHER" id="PTHR43783:SF1">
    <property type="entry name" value="UDP-N-ACETYLGLUCOSAMINE 1-CARBOXYVINYLTRANSFERASE"/>
    <property type="match status" value="1"/>
</dbReference>
<evidence type="ECO:0000256" key="11">
    <source>
        <dbReference type="ARBA" id="ARBA00039108"/>
    </source>
</evidence>
<dbReference type="GO" id="GO:0008360">
    <property type="term" value="P:regulation of cell shape"/>
    <property type="evidence" value="ECO:0007669"/>
    <property type="project" value="UniProtKB-KW"/>
</dbReference>
<proteinExistence type="inferred from homology"/>
<evidence type="ECO:0000256" key="12">
    <source>
        <dbReference type="ARBA" id="ARBA00039754"/>
    </source>
</evidence>
<comment type="similarity">
    <text evidence="10">Belongs to the EPSP synthase family. MurA subfamily.</text>
</comment>